<comment type="caution">
    <text evidence="1">The sequence shown here is derived from an EMBL/GenBank/DDBJ whole genome shotgun (WGS) entry which is preliminary data.</text>
</comment>
<evidence type="ECO:0000313" key="1">
    <source>
        <dbReference type="EMBL" id="PIR87180.1"/>
    </source>
</evidence>
<proteinExistence type="predicted"/>
<reference evidence="2" key="1">
    <citation type="submission" date="2017-09" db="EMBL/GenBank/DDBJ databases">
        <title>Depth-based differentiation of microbial function through sediment-hosted aquifers and enrichment of novel symbionts in the deep terrestrial subsurface.</title>
        <authorList>
            <person name="Probst A.J."/>
            <person name="Ladd B."/>
            <person name="Jarett J.K."/>
            <person name="Geller-Mcgrath D.E."/>
            <person name="Sieber C.M.K."/>
            <person name="Emerson J.B."/>
            <person name="Anantharaman K."/>
            <person name="Thomas B.C."/>
            <person name="Malmstrom R."/>
            <person name="Stieglmeier M."/>
            <person name="Klingl A."/>
            <person name="Woyke T."/>
            <person name="Ryan C.M."/>
            <person name="Banfield J.F."/>
        </authorList>
    </citation>
    <scope>NUCLEOTIDE SEQUENCE [LARGE SCALE GENOMIC DNA]</scope>
</reference>
<dbReference type="AlphaFoldDB" id="A0A2H0ULB7"/>
<name>A0A2H0ULB7_9BACT</name>
<accession>A0A2H0ULB7</accession>
<gene>
    <name evidence="1" type="ORF">COU11_01735</name>
</gene>
<dbReference type="EMBL" id="PFBD01000017">
    <property type="protein sequence ID" value="PIR87180.1"/>
    <property type="molecule type" value="Genomic_DNA"/>
</dbReference>
<protein>
    <submittedName>
        <fullName evidence="1">Uncharacterized protein</fullName>
    </submittedName>
</protein>
<evidence type="ECO:0000313" key="2">
    <source>
        <dbReference type="Proteomes" id="UP000229526"/>
    </source>
</evidence>
<sequence length="98" mass="11026">MNNPEKQKPQGQEAEPLTNEQLLSLVRETHDKYLPIVYSDAGDALVKMFKDDYPDWQEYRLFHVLIGSSIPPGAVSREGDTPDNAIQALIQKIKEASS</sequence>
<organism evidence="1 2">
    <name type="scientific">Candidatus Harrisonbacteria bacterium CG10_big_fil_rev_8_21_14_0_10_49_15</name>
    <dbReference type="NCBI Taxonomy" id="1974587"/>
    <lineage>
        <taxon>Bacteria</taxon>
        <taxon>Candidatus Harrisoniibacteriota</taxon>
    </lineage>
</organism>
<dbReference type="Proteomes" id="UP000229526">
    <property type="component" value="Unassembled WGS sequence"/>
</dbReference>